<reference evidence="2 3" key="1">
    <citation type="submission" date="2019-04" db="EMBL/GenBank/DDBJ databases">
        <title>An improved genome assembly and genetic linkage map for asparagus bean, Vigna unguiculata ssp. sesquipedialis.</title>
        <authorList>
            <person name="Xia Q."/>
            <person name="Zhang R."/>
            <person name="Dong Y."/>
        </authorList>
    </citation>
    <scope>NUCLEOTIDE SEQUENCE [LARGE SCALE GENOMIC DNA]</scope>
    <source>
        <tissue evidence="2">Leaf</tissue>
    </source>
</reference>
<name>A0A4D6M283_VIGUN</name>
<dbReference type="AlphaFoldDB" id="A0A4D6M283"/>
<accession>A0A4D6M283</accession>
<keyword evidence="3" id="KW-1185">Reference proteome</keyword>
<organism evidence="2 3">
    <name type="scientific">Vigna unguiculata</name>
    <name type="common">Cowpea</name>
    <dbReference type="NCBI Taxonomy" id="3917"/>
    <lineage>
        <taxon>Eukaryota</taxon>
        <taxon>Viridiplantae</taxon>
        <taxon>Streptophyta</taxon>
        <taxon>Embryophyta</taxon>
        <taxon>Tracheophyta</taxon>
        <taxon>Spermatophyta</taxon>
        <taxon>Magnoliopsida</taxon>
        <taxon>eudicotyledons</taxon>
        <taxon>Gunneridae</taxon>
        <taxon>Pentapetalae</taxon>
        <taxon>rosids</taxon>
        <taxon>fabids</taxon>
        <taxon>Fabales</taxon>
        <taxon>Fabaceae</taxon>
        <taxon>Papilionoideae</taxon>
        <taxon>50 kb inversion clade</taxon>
        <taxon>NPAAA clade</taxon>
        <taxon>indigoferoid/millettioid clade</taxon>
        <taxon>Phaseoleae</taxon>
        <taxon>Vigna</taxon>
    </lineage>
</organism>
<feature type="compositionally biased region" description="Polar residues" evidence="1">
    <location>
        <begin position="81"/>
        <end position="94"/>
    </location>
</feature>
<sequence length="122" mass="13789">MPHQIYLQHHLPTSNAIHDHHQIQADRTIKLVSHILRWAIYLDPSVRATTRTLTLATLANPSHNSRVPCVHPPSRTITQEMSLSHNSRNATSRLAGQPSPPGATRFQAHYDRSYRLALNHNA</sequence>
<protein>
    <submittedName>
        <fullName evidence="2">Uncharacterized protein</fullName>
    </submittedName>
</protein>
<evidence type="ECO:0000313" key="2">
    <source>
        <dbReference type="EMBL" id="QCD94154.1"/>
    </source>
</evidence>
<evidence type="ECO:0000313" key="3">
    <source>
        <dbReference type="Proteomes" id="UP000501690"/>
    </source>
</evidence>
<gene>
    <name evidence="2" type="ORF">DEO72_LG5g2234</name>
</gene>
<evidence type="ECO:0000256" key="1">
    <source>
        <dbReference type="SAM" id="MobiDB-lite"/>
    </source>
</evidence>
<proteinExistence type="predicted"/>
<dbReference type="EMBL" id="CP039349">
    <property type="protein sequence ID" value="QCD94154.1"/>
    <property type="molecule type" value="Genomic_DNA"/>
</dbReference>
<dbReference type="Proteomes" id="UP000501690">
    <property type="component" value="Linkage Group LG5"/>
</dbReference>
<feature type="region of interest" description="Disordered" evidence="1">
    <location>
        <begin position="81"/>
        <end position="105"/>
    </location>
</feature>